<dbReference type="Gene3D" id="1.10.3720.10">
    <property type="entry name" value="MetI-like"/>
    <property type="match status" value="1"/>
</dbReference>
<evidence type="ECO:0000256" key="8">
    <source>
        <dbReference type="ARBA" id="ARBA00023136"/>
    </source>
</evidence>
<evidence type="ECO:0000256" key="3">
    <source>
        <dbReference type="ARBA" id="ARBA00022448"/>
    </source>
</evidence>
<keyword evidence="4" id="KW-1003">Cell membrane</keyword>
<dbReference type="NCBIfam" id="TIGR01726">
    <property type="entry name" value="HEQRo_perm_3TM"/>
    <property type="match status" value="1"/>
</dbReference>
<dbReference type="GO" id="GO:0043190">
    <property type="term" value="C:ATP-binding cassette (ABC) transporter complex"/>
    <property type="evidence" value="ECO:0007669"/>
    <property type="project" value="InterPro"/>
</dbReference>
<dbReference type="EMBL" id="SEOL01000008">
    <property type="protein sequence ID" value="MBL0849276.1"/>
    <property type="molecule type" value="Genomic_DNA"/>
</dbReference>
<name>A0A937AQW6_9HYPH</name>
<evidence type="ECO:0000259" key="10">
    <source>
        <dbReference type="PROSITE" id="PS50928"/>
    </source>
</evidence>
<dbReference type="InterPro" id="IPR000515">
    <property type="entry name" value="MetI-like"/>
</dbReference>
<gene>
    <name evidence="11" type="ORF">EU981_04295</name>
</gene>
<evidence type="ECO:0000256" key="9">
    <source>
        <dbReference type="RuleBase" id="RU363032"/>
    </source>
</evidence>
<dbReference type="PANTHER" id="PTHR30614">
    <property type="entry name" value="MEMBRANE COMPONENT OF AMINO ACID ABC TRANSPORTER"/>
    <property type="match status" value="1"/>
</dbReference>
<sequence>MAPEWFDIAVSSFPKLLYATFVLTIPIALISFFSSMVVGLLIALIRVFLKKKIVFILHIYVWIFRGTPLLILLFMIFYGLASIGIVFNAFSAVLIGMTLCFSAYISEIIRTSIISIPKGQWEAAHTIGLTWIQTMRHVILPQAFMRSIAPLSSEFISVFKSTSLAASVTVPEVFQTGQRIISITYQPFVIYLEICLIYLTLTSLCYVLQVRMEIFCTRYTNSQK</sequence>
<feature type="transmembrane region" description="Helical" evidence="9">
    <location>
        <begin position="16"/>
        <end position="45"/>
    </location>
</feature>
<protein>
    <submittedName>
        <fullName evidence="11">Amino acid ABC transporter permease</fullName>
    </submittedName>
</protein>
<reference evidence="11" key="1">
    <citation type="submission" date="2019-02" db="EMBL/GenBank/DDBJ databases">
        <title>A novel Candidatus Liberibacter species associated with the New Zealand native fuchsia psyllid, Ctenarytaina fuchsiae.</title>
        <authorList>
            <person name="Thompson S.M."/>
            <person name="Jorgensen N."/>
            <person name="David C."/>
            <person name="Bulman S.R."/>
            <person name="Smith G.R."/>
        </authorList>
    </citation>
    <scope>NUCLEOTIDE SEQUENCE</scope>
    <source>
        <strain evidence="11">Oxford</strain>
    </source>
</reference>
<evidence type="ECO:0000256" key="5">
    <source>
        <dbReference type="ARBA" id="ARBA00022692"/>
    </source>
</evidence>
<dbReference type="GO" id="GO:0022857">
    <property type="term" value="F:transmembrane transporter activity"/>
    <property type="evidence" value="ECO:0007669"/>
    <property type="project" value="InterPro"/>
</dbReference>
<keyword evidence="8 9" id="KW-0472">Membrane</keyword>
<dbReference type="InterPro" id="IPR010065">
    <property type="entry name" value="AA_ABC_transptr_permease_3TM"/>
</dbReference>
<evidence type="ECO:0000256" key="2">
    <source>
        <dbReference type="ARBA" id="ARBA00010072"/>
    </source>
</evidence>
<organism evidence="11 12">
    <name type="scientific">Candidatus Liberibacter ctenarytainae</name>
    <dbReference type="NCBI Taxonomy" id="2020335"/>
    <lineage>
        <taxon>Bacteria</taxon>
        <taxon>Pseudomonadati</taxon>
        <taxon>Pseudomonadota</taxon>
        <taxon>Alphaproteobacteria</taxon>
        <taxon>Hyphomicrobiales</taxon>
        <taxon>Rhizobiaceae</taxon>
        <taxon>Liberibacter</taxon>
    </lineage>
</organism>
<dbReference type="PANTHER" id="PTHR30614:SF0">
    <property type="entry name" value="L-CYSTINE TRANSPORT SYSTEM PERMEASE PROTEIN TCYL"/>
    <property type="match status" value="1"/>
</dbReference>
<evidence type="ECO:0000313" key="11">
    <source>
        <dbReference type="EMBL" id="MBL0849276.1"/>
    </source>
</evidence>
<feature type="domain" description="ABC transmembrane type-1" evidence="10">
    <location>
        <begin position="21"/>
        <end position="209"/>
    </location>
</feature>
<dbReference type="AlphaFoldDB" id="A0A937AQW6"/>
<feature type="transmembrane region" description="Helical" evidence="9">
    <location>
        <begin position="57"/>
        <end position="79"/>
    </location>
</feature>
<dbReference type="Pfam" id="PF00528">
    <property type="entry name" value="BPD_transp_1"/>
    <property type="match status" value="1"/>
</dbReference>
<comment type="subcellular location">
    <subcellularLocation>
        <location evidence="1">Cell inner membrane</location>
        <topology evidence="1">Multi-pass membrane protein</topology>
    </subcellularLocation>
    <subcellularLocation>
        <location evidence="9">Cell membrane</location>
        <topology evidence="9">Multi-pass membrane protein</topology>
    </subcellularLocation>
</comment>
<comment type="similarity">
    <text evidence="2">Belongs to the binding-protein-dependent transport system permease family. HisMQ subfamily.</text>
</comment>
<keyword evidence="5 9" id="KW-0812">Transmembrane</keyword>
<accession>A0A937AQW6</accession>
<proteinExistence type="inferred from homology"/>
<keyword evidence="7 9" id="KW-1133">Transmembrane helix</keyword>
<dbReference type="PROSITE" id="PS50928">
    <property type="entry name" value="ABC_TM1"/>
    <property type="match status" value="1"/>
</dbReference>
<keyword evidence="3 9" id="KW-0813">Transport</keyword>
<evidence type="ECO:0000256" key="6">
    <source>
        <dbReference type="ARBA" id="ARBA00022970"/>
    </source>
</evidence>
<dbReference type="SUPFAM" id="SSF161098">
    <property type="entry name" value="MetI-like"/>
    <property type="match status" value="1"/>
</dbReference>
<dbReference type="CDD" id="cd06261">
    <property type="entry name" value="TM_PBP2"/>
    <property type="match status" value="1"/>
</dbReference>
<evidence type="ECO:0000256" key="1">
    <source>
        <dbReference type="ARBA" id="ARBA00004429"/>
    </source>
</evidence>
<evidence type="ECO:0000256" key="7">
    <source>
        <dbReference type="ARBA" id="ARBA00022989"/>
    </source>
</evidence>
<evidence type="ECO:0000313" key="12">
    <source>
        <dbReference type="Proteomes" id="UP000736856"/>
    </source>
</evidence>
<dbReference type="InterPro" id="IPR035906">
    <property type="entry name" value="MetI-like_sf"/>
</dbReference>
<feature type="transmembrane region" description="Helical" evidence="9">
    <location>
        <begin position="188"/>
        <end position="209"/>
    </location>
</feature>
<keyword evidence="6" id="KW-0029">Amino-acid transport</keyword>
<evidence type="ECO:0000256" key="4">
    <source>
        <dbReference type="ARBA" id="ARBA00022475"/>
    </source>
</evidence>
<dbReference type="InterPro" id="IPR043429">
    <property type="entry name" value="ArtM/GltK/GlnP/TcyL/YhdX-like"/>
</dbReference>
<feature type="transmembrane region" description="Helical" evidence="9">
    <location>
        <begin position="85"/>
        <end position="105"/>
    </location>
</feature>
<dbReference type="GO" id="GO:0006865">
    <property type="term" value="P:amino acid transport"/>
    <property type="evidence" value="ECO:0007669"/>
    <property type="project" value="UniProtKB-KW"/>
</dbReference>
<comment type="caution">
    <text evidence="11">The sequence shown here is derived from an EMBL/GenBank/DDBJ whole genome shotgun (WGS) entry which is preliminary data.</text>
</comment>
<dbReference type="Proteomes" id="UP000736856">
    <property type="component" value="Unassembled WGS sequence"/>
</dbReference>